<proteinExistence type="inferred from homology"/>
<accession>A0A936ZP79</accession>
<organism evidence="6 7">
    <name type="scientific">Ramlibacter aurantiacus</name>
    <dbReference type="NCBI Taxonomy" id="2801330"/>
    <lineage>
        <taxon>Bacteria</taxon>
        <taxon>Pseudomonadati</taxon>
        <taxon>Pseudomonadota</taxon>
        <taxon>Betaproteobacteria</taxon>
        <taxon>Burkholderiales</taxon>
        <taxon>Comamonadaceae</taxon>
        <taxon>Ramlibacter</taxon>
    </lineage>
</organism>
<protein>
    <submittedName>
        <fullName evidence="6">LysR family transcriptional regulator</fullName>
    </submittedName>
</protein>
<dbReference type="GO" id="GO:0003677">
    <property type="term" value="F:DNA binding"/>
    <property type="evidence" value="ECO:0007669"/>
    <property type="project" value="UniProtKB-KW"/>
</dbReference>
<dbReference type="SUPFAM" id="SSF46785">
    <property type="entry name" value="Winged helix' DNA-binding domain"/>
    <property type="match status" value="1"/>
</dbReference>
<evidence type="ECO:0000256" key="3">
    <source>
        <dbReference type="ARBA" id="ARBA00023125"/>
    </source>
</evidence>
<dbReference type="GO" id="GO:0032993">
    <property type="term" value="C:protein-DNA complex"/>
    <property type="evidence" value="ECO:0007669"/>
    <property type="project" value="TreeGrafter"/>
</dbReference>
<evidence type="ECO:0000256" key="4">
    <source>
        <dbReference type="ARBA" id="ARBA00023163"/>
    </source>
</evidence>
<sequence length="291" mass="32403">MTELRHLRYFMVVAEELHFSRAAARLNMSQPPLSQQIKQLEQAVGTPLFTRTKRSVSLTNAGRDLYERALPWLEELDEMFSRARAIGQGEQGSITVGCSYTTSRRLVPQAIRLFAQRYPSVTVKLIEAQFDRQVEYLARGLTDLAVIRLPVRHADFVARPLYEEDLVVALPPDHRLAGRARLRLRELRQEVFINASRQPVGLFDSVRALCESAGFTPQVLDICSNAHSAVGLVGAGMGIALVPESVRHADHKHVVYKPLSDSPRSVVGAVCRRNHSAATQLFVDTIAELAG</sequence>
<dbReference type="SUPFAM" id="SSF53850">
    <property type="entry name" value="Periplasmic binding protein-like II"/>
    <property type="match status" value="1"/>
</dbReference>
<dbReference type="AlphaFoldDB" id="A0A936ZP79"/>
<dbReference type="PROSITE" id="PS50931">
    <property type="entry name" value="HTH_LYSR"/>
    <property type="match status" value="1"/>
</dbReference>
<dbReference type="Gene3D" id="3.40.190.10">
    <property type="entry name" value="Periplasmic binding protein-like II"/>
    <property type="match status" value="2"/>
</dbReference>
<dbReference type="PANTHER" id="PTHR30346:SF0">
    <property type="entry name" value="HCA OPERON TRANSCRIPTIONAL ACTIVATOR HCAR"/>
    <property type="match status" value="1"/>
</dbReference>
<dbReference type="GO" id="GO:0003700">
    <property type="term" value="F:DNA-binding transcription factor activity"/>
    <property type="evidence" value="ECO:0007669"/>
    <property type="project" value="InterPro"/>
</dbReference>
<evidence type="ECO:0000256" key="1">
    <source>
        <dbReference type="ARBA" id="ARBA00009437"/>
    </source>
</evidence>
<name>A0A936ZP79_9BURK</name>
<evidence type="ECO:0000313" key="7">
    <source>
        <dbReference type="Proteomes" id="UP000613011"/>
    </source>
</evidence>
<evidence type="ECO:0000313" key="6">
    <source>
        <dbReference type="EMBL" id="MBL0423377.1"/>
    </source>
</evidence>
<dbReference type="FunFam" id="1.10.10.10:FF:000001">
    <property type="entry name" value="LysR family transcriptional regulator"/>
    <property type="match status" value="1"/>
</dbReference>
<keyword evidence="3" id="KW-0238">DNA-binding</keyword>
<keyword evidence="4" id="KW-0804">Transcription</keyword>
<dbReference type="Gene3D" id="1.10.10.10">
    <property type="entry name" value="Winged helix-like DNA-binding domain superfamily/Winged helix DNA-binding domain"/>
    <property type="match status" value="1"/>
</dbReference>
<dbReference type="InterPro" id="IPR005119">
    <property type="entry name" value="LysR_subst-bd"/>
</dbReference>
<dbReference type="InterPro" id="IPR000847">
    <property type="entry name" value="LysR_HTH_N"/>
</dbReference>
<comment type="caution">
    <text evidence="6">The sequence shown here is derived from an EMBL/GenBank/DDBJ whole genome shotgun (WGS) entry which is preliminary data.</text>
</comment>
<dbReference type="InterPro" id="IPR036390">
    <property type="entry name" value="WH_DNA-bd_sf"/>
</dbReference>
<dbReference type="InterPro" id="IPR036388">
    <property type="entry name" value="WH-like_DNA-bd_sf"/>
</dbReference>
<dbReference type="EMBL" id="JAEQNA010000014">
    <property type="protein sequence ID" value="MBL0423377.1"/>
    <property type="molecule type" value="Genomic_DNA"/>
</dbReference>
<dbReference type="Pfam" id="PF00126">
    <property type="entry name" value="HTH_1"/>
    <property type="match status" value="1"/>
</dbReference>
<dbReference type="Proteomes" id="UP000613011">
    <property type="component" value="Unassembled WGS sequence"/>
</dbReference>
<reference evidence="6" key="1">
    <citation type="submission" date="2021-01" db="EMBL/GenBank/DDBJ databases">
        <title>Ramlibacter sp. strain AW1 16S ribosomal RNA gene Genome sequencing and assembly.</title>
        <authorList>
            <person name="Kang M."/>
        </authorList>
    </citation>
    <scope>NUCLEOTIDE SEQUENCE</scope>
    <source>
        <strain evidence="6">AW1</strain>
    </source>
</reference>
<evidence type="ECO:0000259" key="5">
    <source>
        <dbReference type="PROSITE" id="PS50931"/>
    </source>
</evidence>
<keyword evidence="2" id="KW-0805">Transcription regulation</keyword>
<evidence type="ECO:0000256" key="2">
    <source>
        <dbReference type="ARBA" id="ARBA00023015"/>
    </source>
</evidence>
<feature type="domain" description="HTH lysR-type" evidence="5">
    <location>
        <begin position="1"/>
        <end position="59"/>
    </location>
</feature>
<dbReference type="PANTHER" id="PTHR30346">
    <property type="entry name" value="TRANSCRIPTIONAL DUAL REGULATOR HCAR-RELATED"/>
    <property type="match status" value="1"/>
</dbReference>
<keyword evidence="7" id="KW-1185">Reference proteome</keyword>
<gene>
    <name evidence="6" type="ORF">JI739_23775</name>
</gene>
<dbReference type="PRINTS" id="PR00039">
    <property type="entry name" value="HTHLYSR"/>
</dbReference>
<dbReference type="RefSeq" id="WP_201686512.1">
    <property type="nucleotide sequence ID" value="NZ_JAEQNA010000014.1"/>
</dbReference>
<dbReference type="CDD" id="cd08414">
    <property type="entry name" value="PBP2_LTTR_aromatics_like"/>
    <property type="match status" value="1"/>
</dbReference>
<dbReference type="Pfam" id="PF03466">
    <property type="entry name" value="LysR_substrate"/>
    <property type="match status" value="1"/>
</dbReference>
<comment type="similarity">
    <text evidence="1">Belongs to the LysR transcriptional regulatory family.</text>
</comment>